<dbReference type="InterPro" id="IPR020846">
    <property type="entry name" value="MFS_dom"/>
</dbReference>
<dbReference type="SUPFAM" id="SSF103473">
    <property type="entry name" value="MFS general substrate transporter"/>
    <property type="match status" value="1"/>
</dbReference>
<evidence type="ECO:0000313" key="9">
    <source>
        <dbReference type="Proteomes" id="UP000095544"/>
    </source>
</evidence>
<keyword evidence="3 6" id="KW-0812">Transmembrane</keyword>
<evidence type="ECO:0000256" key="4">
    <source>
        <dbReference type="ARBA" id="ARBA00022989"/>
    </source>
</evidence>
<evidence type="ECO:0000256" key="1">
    <source>
        <dbReference type="ARBA" id="ARBA00004651"/>
    </source>
</evidence>
<keyword evidence="5 6" id="KW-0472">Membrane</keyword>
<feature type="transmembrane region" description="Helical" evidence="6">
    <location>
        <begin position="44"/>
        <end position="66"/>
    </location>
</feature>
<sequence>MQFGPLFAVFVLNGIFSGAYYSFSNVMIPATVDYGEWKNGKGQAGIISAINGFCITVGAALGAQIMGILLDSSGYVANKAQTDSTLNWLLILAFVIPAVVTVIHFLLQMFYGLNDKKLDACMREVRARNKNNVI</sequence>
<evidence type="ECO:0000256" key="5">
    <source>
        <dbReference type="ARBA" id="ARBA00023136"/>
    </source>
</evidence>
<dbReference type="EMBL" id="CYZU01000011">
    <property type="protein sequence ID" value="CUO20219.1"/>
    <property type="molecule type" value="Genomic_DNA"/>
</dbReference>
<dbReference type="PROSITE" id="PS50850">
    <property type="entry name" value="MFS"/>
    <property type="match status" value="1"/>
</dbReference>
<dbReference type="AlphaFoldDB" id="A0A174D7F4"/>
<reference evidence="8 9" key="1">
    <citation type="submission" date="2015-09" db="EMBL/GenBank/DDBJ databases">
        <authorList>
            <consortium name="Pathogen Informatics"/>
        </authorList>
    </citation>
    <scope>NUCLEOTIDE SEQUENCE [LARGE SCALE GENOMIC DNA]</scope>
    <source>
        <strain evidence="8 9">2789STDY5834876</strain>
    </source>
</reference>
<dbReference type="GO" id="GO:0022857">
    <property type="term" value="F:transmembrane transporter activity"/>
    <property type="evidence" value="ECO:0007669"/>
    <property type="project" value="InterPro"/>
</dbReference>
<name>A0A174D7F4_9FIRM</name>
<keyword evidence="2" id="KW-0813">Transport</keyword>
<protein>
    <submittedName>
        <fullName evidence="8">Inner membrane symporter yihP</fullName>
    </submittedName>
</protein>
<feature type="transmembrane region" description="Helical" evidence="6">
    <location>
        <begin position="86"/>
        <end position="107"/>
    </location>
</feature>
<evidence type="ECO:0000313" key="8">
    <source>
        <dbReference type="EMBL" id="CUO20219.1"/>
    </source>
</evidence>
<comment type="subcellular location">
    <subcellularLocation>
        <location evidence="1">Cell membrane</location>
        <topology evidence="1">Multi-pass membrane protein</topology>
    </subcellularLocation>
</comment>
<evidence type="ECO:0000259" key="7">
    <source>
        <dbReference type="PROSITE" id="PS50850"/>
    </source>
</evidence>
<dbReference type="STRING" id="39482.ERS852491_01548"/>
<dbReference type="Proteomes" id="UP000095544">
    <property type="component" value="Unassembled WGS sequence"/>
</dbReference>
<organism evidence="8 9">
    <name type="scientific">Faecalicatena contorta</name>
    <dbReference type="NCBI Taxonomy" id="39482"/>
    <lineage>
        <taxon>Bacteria</taxon>
        <taxon>Bacillati</taxon>
        <taxon>Bacillota</taxon>
        <taxon>Clostridia</taxon>
        <taxon>Lachnospirales</taxon>
        <taxon>Lachnospiraceae</taxon>
        <taxon>Faecalicatena</taxon>
    </lineage>
</organism>
<dbReference type="Pfam" id="PF13347">
    <property type="entry name" value="MFS_2"/>
    <property type="match status" value="1"/>
</dbReference>
<gene>
    <name evidence="8" type="primary">yihP_1</name>
    <name evidence="8" type="ORF">ERS852491_01548</name>
</gene>
<dbReference type="GO" id="GO:0005886">
    <property type="term" value="C:plasma membrane"/>
    <property type="evidence" value="ECO:0007669"/>
    <property type="project" value="UniProtKB-SubCell"/>
</dbReference>
<keyword evidence="4 6" id="KW-1133">Transmembrane helix</keyword>
<dbReference type="Gene3D" id="1.20.1250.20">
    <property type="entry name" value="MFS general substrate transporter like domains"/>
    <property type="match status" value="1"/>
</dbReference>
<proteinExistence type="predicted"/>
<evidence type="ECO:0000256" key="6">
    <source>
        <dbReference type="SAM" id="Phobius"/>
    </source>
</evidence>
<dbReference type="InterPro" id="IPR036259">
    <property type="entry name" value="MFS_trans_sf"/>
</dbReference>
<feature type="transmembrane region" description="Helical" evidence="6">
    <location>
        <begin position="6"/>
        <end position="23"/>
    </location>
</feature>
<evidence type="ECO:0000256" key="3">
    <source>
        <dbReference type="ARBA" id="ARBA00022692"/>
    </source>
</evidence>
<accession>A0A174D7F4</accession>
<feature type="domain" description="Major facilitator superfamily (MFS) profile" evidence="7">
    <location>
        <begin position="1"/>
        <end position="134"/>
    </location>
</feature>
<dbReference type="OrthoDB" id="9764596at2"/>
<evidence type="ECO:0000256" key="2">
    <source>
        <dbReference type="ARBA" id="ARBA00022448"/>
    </source>
</evidence>